<feature type="domain" description="Multidrug resistance protein MdtA-like barrel-sandwich hybrid" evidence="5">
    <location>
        <begin position="64"/>
        <end position="232"/>
    </location>
</feature>
<reference evidence="8 9" key="1">
    <citation type="submission" date="2019-02" db="EMBL/GenBank/DDBJ databases">
        <title>Deep-cultivation of Planctomycetes and their phenomic and genomic characterization uncovers novel biology.</title>
        <authorList>
            <person name="Wiegand S."/>
            <person name="Jogler M."/>
            <person name="Boedeker C."/>
            <person name="Pinto D."/>
            <person name="Vollmers J."/>
            <person name="Rivas-Marin E."/>
            <person name="Kohn T."/>
            <person name="Peeters S.H."/>
            <person name="Heuer A."/>
            <person name="Rast P."/>
            <person name="Oberbeckmann S."/>
            <person name="Bunk B."/>
            <person name="Jeske O."/>
            <person name="Meyerdierks A."/>
            <person name="Storesund J.E."/>
            <person name="Kallscheuer N."/>
            <person name="Luecker S."/>
            <person name="Lage O.M."/>
            <person name="Pohl T."/>
            <person name="Merkel B.J."/>
            <person name="Hornburger P."/>
            <person name="Mueller R.-W."/>
            <person name="Bruemmer F."/>
            <person name="Labrenz M."/>
            <person name="Spormann A.M."/>
            <person name="Op Den Camp H."/>
            <person name="Overmann J."/>
            <person name="Amann R."/>
            <person name="Jetten M.S.M."/>
            <person name="Mascher T."/>
            <person name="Medema M.H."/>
            <person name="Devos D.P."/>
            <person name="Kaster A.-K."/>
            <person name="Ovreas L."/>
            <person name="Rohde M."/>
            <person name="Galperin M.Y."/>
            <person name="Jogler C."/>
        </authorList>
    </citation>
    <scope>NUCLEOTIDE SEQUENCE [LARGE SCALE GENOMIC DNA]</scope>
    <source>
        <strain evidence="8 9">CA13</strain>
    </source>
</reference>
<dbReference type="GO" id="GO:0030313">
    <property type="term" value="C:cell envelope"/>
    <property type="evidence" value="ECO:0007669"/>
    <property type="project" value="UniProtKB-SubCell"/>
</dbReference>
<evidence type="ECO:0000256" key="1">
    <source>
        <dbReference type="ARBA" id="ARBA00004196"/>
    </source>
</evidence>
<dbReference type="Pfam" id="PF25917">
    <property type="entry name" value="BSH_RND"/>
    <property type="match status" value="1"/>
</dbReference>
<evidence type="ECO:0000256" key="4">
    <source>
        <dbReference type="SAM" id="MobiDB-lite"/>
    </source>
</evidence>
<name>A0A5C5YV79_9BACT</name>
<dbReference type="Gene3D" id="2.40.50.100">
    <property type="match status" value="1"/>
</dbReference>
<dbReference type="Gene3D" id="2.40.30.170">
    <property type="match status" value="1"/>
</dbReference>
<feature type="coiled-coil region" evidence="3">
    <location>
        <begin position="125"/>
        <end position="183"/>
    </location>
</feature>
<evidence type="ECO:0000259" key="7">
    <source>
        <dbReference type="Pfam" id="PF25967"/>
    </source>
</evidence>
<protein>
    <submittedName>
        <fullName evidence="8">Efflux pump periplasmic linker BepF</fullName>
    </submittedName>
</protein>
<dbReference type="GO" id="GO:0022857">
    <property type="term" value="F:transmembrane transporter activity"/>
    <property type="evidence" value="ECO:0007669"/>
    <property type="project" value="InterPro"/>
</dbReference>
<dbReference type="Pfam" id="PF25967">
    <property type="entry name" value="RND-MFP_C"/>
    <property type="match status" value="1"/>
</dbReference>
<dbReference type="FunFam" id="2.40.420.20:FF:000001">
    <property type="entry name" value="Efflux RND transporter periplasmic adaptor subunit"/>
    <property type="match status" value="1"/>
</dbReference>
<comment type="similarity">
    <text evidence="2">Belongs to the membrane fusion protein (MFP) (TC 8.A.1) family.</text>
</comment>
<evidence type="ECO:0000259" key="5">
    <source>
        <dbReference type="Pfam" id="PF25917"/>
    </source>
</evidence>
<evidence type="ECO:0000313" key="8">
    <source>
        <dbReference type="EMBL" id="TWT78959.1"/>
    </source>
</evidence>
<dbReference type="InterPro" id="IPR006143">
    <property type="entry name" value="RND_pump_MFP"/>
</dbReference>
<dbReference type="EMBL" id="SJPJ01000001">
    <property type="protein sequence ID" value="TWT78959.1"/>
    <property type="molecule type" value="Genomic_DNA"/>
</dbReference>
<dbReference type="RefSeq" id="WP_146394138.1">
    <property type="nucleotide sequence ID" value="NZ_SJPJ01000001.1"/>
</dbReference>
<feature type="domain" description="Multidrug resistance protein MdtA-like C-terminal permuted SH3" evidence="7">
    <location>
        <begin position="338"/>
        <end position="397"/>
    </location>
</feature>
<sequence length="444" mass="47894">MRILKSDAFIVLLIVVWGSGVIGCKSSENDYVPPPPPDVTVSQPLQRLITPFLEENGVIEAVDEADVRARVRGFVESVEFKAGQEVTRGDVLYKIESTQYQASVNSATAEVAAAEAAISVANAVVKTAEAKARKTDKDFERAKQLLSQNAGSQAEFDTATAENEAALAALESAKANVEAALAAKGQSVASLAQAQLDLDYTTVQAPIRGRISPTDIKQGNLVEDGAKLAAVVNRSQVFANFSISDRDLLRFMKEKKADLQAGEKPAETDWGTTKVFLQREFDAGFPFEGVLEYVDQQGVDAGTGTLRLRAQFDNRDDSLLPGLFVMVRMPGGNSVESMLIPEYAVLRDQQGHYVLVVNAKRKVERVGVTVGETISGWTVIEKGLALESRVVVDGIQRARPGLEVNPIDKKLEVDEQTLLRGFSPADDLPDVATDVSATSPSEVD</sequence>
<comment type="caution">
    <text evidence="8">The sequence shown here is derived from an EMBL/GenBank/DDBJ whole genome shotgun (WGS) entry which is preliminary data.</text>
</comment>
<keyword evidence="9" id="KW-1185">Reference proteome</keyword>
<dbReference type="Gene3D" id="2.40.420.20">
    <property type="match status" value="1"/>
</dbReference>
<comment type="subcellular location">
    <subcellularLocation>
        <location evidence="1">Cell envelope</location>
    </subcellularLocation>
</comment>
<organism evidence="8 9">
    <name type="scientific">Novipirellula herctigrandis</name>
    <dbReference type="NCBI Taxonomy" id="2527986"/>
    <lineage>
        <taxon>Bacteria</taxon>
        <taxon>Pseudomonadati</taxon>
        <taxon>Planctomycetota</taxon>
        <taxon>Planctomycetia</taxon>
        <taxon>Pirellulales</taxon>
        <taxon>Pirellulaceae</taxon>
        <taxon>Novipirellula</taxon>
    </lineage>
</organism>
<feature type="region of interest" description="Disordered" evidence="4">
    <location>
        <begin position="422"/>
        <end position="444"/>
    </location>
</feature>
<dbReference type="AlphaFoldDB" id="A0A5C5YV79"/>
<dbReference type="InterPro" id="IPR058626">
    <property type="entry name" value="MdtA-like_b-barrel"/>
</dbReference>
<dbReference type="InterPro" id="IPR058625">
    <property type="entry name" value="MdtA-like_BSH"/>
</dbReference>
<dbReference type="PANTHER" id="PTHR30158:SF10">
    <property type="entry name" value="CATION EFFLUX PUMP"/>
    <property type="match status" value="1"/>
</dbReference>
<dbReference type="Pfam" id="PF25944">
    <property type="entry name" value="Beta-barrel_RND"/>
    <property type="match status" value="1"/>
</dbReference>
<gene>
    <name evidence="8" type="primary">bepF</name>
    <name evidence="8" type="ORF">CA13_03560</name>
</gene>
<feature type="domain" description="Multidrug resistance protein MdtA-like beta-barrel" evidence="6">
    <location>
        <begin position="240"/>
        <end position="330"/>
    </location>
</feature>
<dbReference type="PROSITE" id="PS51257">
    <property type="entry name" value="PROKAR_LIPOPROTEIN"/>
    <property type="match status" value="1"/>
</dbReference>
<dbReference type="NCBIfam" id="TIGR01730">
    <property type="entry name" value="RND_mfp"/>
    <property type="match status" value="1"/>
</dbReference>
<evidence type="ECO:0000256" key="3">
    <source>
        <dbReference type="SAM" id="Coils"/>
    </source>
</evidence>
<dbReference type="Proteomes" id="UP000315010">
    <property type="component" value="Unassembled WGS sequence"/>
</dbReference>
<dbReference type="OrthoDB" id="9816569at2"/>
<evidence type="ECO:0000259" key="6">
    <source>
        <dbReference type="Pfam" id="PF25944"/>
    </source>
</evidence>
<accession>A0A5C5YV79</accession>
<evidence type="ECO:0000313" key="9">
    <source>
        <dbReference type="Proteomes" id="UP000315010"/>
    </source>
</evidence>
<feature type="compositionally biased region" description="Polar residues" evidence="4">
    <location>
        <begin position="435"/>
        <end position="444"/>
    </location>
</feature>
<dbReference type="SUPFAM" id="SSF111369">
    <property type="entry name" value="HlyD-like secretion proteins"/>
    <property type="match status" value="2"/>
</dbReference>
<dbReference type="InterPro" id="IPR058627">
    <property type="entry name" value="MdtA-like_C"/>
</dbReference>
<dbReference type="GO" id="GO:0046677">
    <property type="term" value="P:response to antibiotic"/>
    <property type="evidence" value="ECO:0007669"/>
    <property type="project" value="TreeGrafter"/>
</dbReference>
<dbReference type="PANTHER" id="PTHR30158">
    <property type="entry name" value="ACRA/E-RELATED COMPONENT OF DRUG EFFLUX TRANSPORTER"/>
    <property type="match status" value="1"/>
</dbReference>
<proteinExistence type="inferred from homology"/>
<evidence type="ECO:0000256" key="2">
    <source>
        <dbReference type="ARBA" id="ARBA00009477"/>
    </source>
</evidence>
<keyword evidence="3" id="KW-0175">Coiled coil</keyword>
<dbReference type="Gene3D" id="1.10.287.470">
    <property type="entry name" value="Helix hairpin bin"/>
    <property type="match status" value="1"/>
</dbReference>
<dbReference type="GO" id="GO:0005886">
    <property type="term" value="C:plasma membrane"/>
    <property type="evidence" value="ECO:0007669"/>
    <property type="project" value="TreeGrafter"/>
</dbReference>